<sequence length="550" mass="59584">MNLTRAQKFQWYLEKGLAEGVHALPDPSVAGARNLVAALTARFEVLRTSIDHIDGEPRQVLHDTGDPLRVIDLDTPDELRPRMAALAEEFRLEQQGRPGALLARFFLLRTADSGWLGMVADNVAVDAAFHRVIEQETSRILGEPAGPDVLGGAEGIQPLAAAALEAGTRGTRDRERAAEMLRCHFATAPPRMHRRRPPGATAEGRYYRRVLEIPDADRLFAQLLAAGDTLPSALVLAAFTQLMCVRSDQDDCTVNVSMDNRHNRELRLTLCATAQRVPVTLSGAGRTLRAHAADVQRVLVDGYPVYGRYDPLDLIAERDGAQRRRGMCLTPDLAFNFVPPPQGWTSLLTGATRPLPVQDGTITGSTTGEVSYEYAASLSMRWADARAGRISIHGDSEALPPGDAAALLRGIELMLVRWADGRDSEPERIAGETGLSAPQRPGTAIRAGGRWIDVDPISRMLCERNDVVSAEVRTDPGDEARLIAYVMAAPGTNPRPDDLHAALLPAVGTGSLLVIPDRYEITDRTENACPSPPNLSSLPRRSTVSGPTAS</sequence>
<gene>
    <name evidence="2" type="ORF">SAMN05443287_11674</name>
</gene>
<proteinExistence type="predicted"/>
<evidence type="ECO:0000256" key="1">
    <source>
        <dbReference type="SAM" id="MobiDB-lite"/>
    </source>
</evidence>
<evidence type="ECO:0000313" key="3">
    <source>
        <dbReference type="Proteomes" id="UP000198707"/>
    </source>
</evidence>
<feature type="region of interest" description="Disordered" evidence="1">
    <location>
        <begin position="524"/>
        <end position="550"/>
    </location>
</feature>
<organism evidence="2 3">
    <name type="scientific">Micromonospora phaseoli</name>
    <dbReference type="NCBI Taxonomy" id="1144548"/>
    <lineage>
        <taxon>Bacteria</taxon>
        <taxon>Bacillati</taxon>
        <taxon>Actinomycetota</taxon>
        <taxon>Actinomycetes</taxon>
        <taxon>Micromonosporales</taxon>
        <taxon>Micromonosporaceae</taxon>
        <taxon>Micromonospora</taxon>
    </lineage>
</organism>
<dbReference type="InterPro" id="IPR023213">
    <property type="entry name" value="CAT-like_dom_sf"/>
</dbReference>
<dbReference type="AlphaFoldDB" id="A0A1H7DR13"/>
<dbReference type="SUPFAM" id="SSF52777">
    <property type="entry name" value="CoA-dependent acyltransferases"/>
    <property type="match status" value="2"/>
</dbReference>
<accession>A0A1H7DR13</accession>
<reference evidence="3" key="1">
    <citation type="submission" date="2016-10" db="EMBL/GenBank/DDBJ databases">
        <authorList>
            <person name="Varghese N."/>
            <person name="Submissions S."/>
        </authorList>
    </citation>
    <scope>NUCLEOTIDE SEQUENCE [LARGE SCALE GENOMIC DNA]</scope>
    <source>
        <strain evidence="3">CGMCC 4.7038</strain>
    </source>
</reference>
<evidence type="ECO:0008006" key="4">
    <source>
        <dbReference type="Google" id="ProtNLM"/>
    </source>
</evidence>
<dbReference type="Gene3D" id="3.30.559.10">
    <property type="entry name" value="Chloramphenicol acetyltransferase-like domain"/>
    <property type="match status" value="1"/>
</dbReference>
<name>A0A1H7DR13_9ACTN</name>
<dbReference type="RefSeq" id="WP_092383137.1">
    <property type="nucleotide sequence ID" value="NZ_BOPI01000018.1"/>
</dbReference>
<dbReference type="OrthoDB" id="3528137at2"/>
<protein>
    <recommendedName>
        <fullName evidence="4">Condensation domain-containing protein</fullName>
    </recommendedName>
</protein>
<dbReference type="STRING" id="1144548.SAMN05443287_11674"/>
<dbReference type="Gene3D" id="3.30.559.30">
    <property type="entry name" value="Nonribosomal peptide synthetase, condensation domain"/>
    <property type="match status" value="1"/>
</dbReference>
<dbReference type="Proteomes" id="UP000198707">
    <property type="component" value="Unassembled WGS sequence"/>
</dbReference>
<keyword evidence="3" id="KW-1185">Reference proteome</keyword>
<dbReference type="EMBL" id="FNYV01000016">
    <property type="protein sequence ID" value="SEK04203.1"/>
    <property type="molecule type" value="Genomic_DNA"/>
</dbReference>
<evidence type="ECO:0000313" key="2">
    <source>
        <dbReference type="EMBL" id="SEK04203.1"/>
    </source>
</evidence>